<dbReference type="PRINTS" id="PR00080">
    <property type="entry name" value="SDRFAMILY"/>
</dbReference>
<dbReference type="RefSeq" id="WP_091033119.1">
    <property type="nucleotide sequence ID" value="NZ_FNAD01000005.1"/>
</dbReference>
<dbReference type="Gene3D" id="3.40.50.720">
    <property type="entry name" value="NAD(P)-binding Rossmann-like Domain"/>
    <property type="match status" value="1"/>
</dbReference>
<dbReference type="SUPFAM" id="SSF51735">
    <property type="entry name" value="NAD(P)-binding Rossmann-fold domains"/>
    <property type="match status" value="1"/>
</dbReference>
<dbReference type="PANTHER" id="PTHR43157">
    <property type="entry name" value="PHOSPHATIDYLINOSITOL-GLYCAN BIOSYNTHESIS CLASS F PROTEIN-RELATED"/>
    <property type="match status" value="1"/>
</dbReference>
<dbReference type="InterPro" id="IPR002347">
    <property type="entry name" value="SDR_fam"/>
</dbReference>
<dbReference type="InterPro" id="IPR036291">
    <property type="entry name" value="NAD(P)-bd_dom_sf"/>
</dbReference>
<dbReference type="PRINTS" id="PR00081">
    <property type="entry name" value="GDHRDH"/>
</dbReference>
<evidence type="ECO:0000313" key="4">
    <source>
        <dbReference type="Proteomes" id="UP000198949"/>
    </source>
</evidence>
<dbReference type="EMBL" id="FNAD01000005">
    <property type="protein sequence ID" value="SDD56540.1"/>
    <property type="molecule type" value="Genomic_DNA"/>
</dbReference>
<dbReference type="CDD" id="cd05327">
    <property type="entry name" value="retinol-DH_like_SDR_c_like"/>
    <property type="match status" value="1"/>
</dbReference>
<proteinExistence type="inferred from homology"/>
<reference evidence="4" key="1">
    <citation type="submission" date="2016-10" db="EMBL/GenBank/DDBJ databases">
        <authorList>
            <person name="Varghese N."/>
            <person name="Submissions S."/>
        </authorList>
    </citation>
    <scope>NUCLEOTIDE SEQUENCE [LARGE SCALE GENOMIC DNA]</scope>
    <source>
        <strain evidence="4">CGMCC 4.3516</strain>
    </source>
</reference>
<gene>
    <name evidence="3" type="ORF">SAMN05216270_105106</name>
</gene>
<keyword evidence="1" id="KW-0560">Oxidoreductase</keyword>
<dbReference type="AlphaFoldDB" id="A0A1G6VS79"/>
<evidence type="ECO:0000256" key="2">
    <source>
        <dbReference type="RuleBase" id="RU000363"/>
    </source>
</evidence>
<dbReference type="Pfam" id="PF00106">
    <property type="entry name" value="adh_short"/>
    <property type="match status" value="1"/>
</dbReference>
<dbReference type="OrthoDB" id="4577644at2"/>
<dbReference type="Proteomes" id="UP000198949">
    <property type="component" value="Unassembled WGS sequence"/>
</dbReference>
<evidence type="ECO:0000256" key="1">
    <source>
        <dbReference type="ARBA" id="ARBA00023002"/>
    </source>
</evidence>
<accession>A0A1G6VS79</accession>
<name>A0A1G6VS79_9ACTN</name>
<organism evidence="3 4">
    <name type="scientific">Glycomyces harbinensis</name>
    <dbReference type="NCBI Taxonomy" id="58114"/>
    <lineage>
        <taxon>Bacteria</taxon>
        <taxon>Bacillati</taxon>
        <taxon>Actinomycetota</taxon>
        <taxon>Actinomycetes</taxon>
        <taxon>Glycomycetales</taxon>
        <taxon>Glycomycetaceae</taxon>
        <taxon>Glycomyces</taxon>
    </lineage>
</organism>
<sequence>MNAEWTTADIPDQTGRTFMVTGANSGLGLETARAVAARGARVVMTVRSEEKGRAAAADIISTAPDADLEVRRLDLADLDSVKAFAADYDGHLDVLVNNAGIMIPPRRLTKQGHESQFGTNHLGHFALTGLLLDRLGKGQHPRVVTVSSLAHLSGRIHFDDLTGERSYGPVRYYEQSKFANMLFTLELDRRLRAAGSPVRSLAAHPGFSDTQLMQSANALVRAAGKVVMPFVTQSAAAGALPQLYAATDPRAEGGQYFGPGGRRERKGWPVLVQPAPTAEDPGTAKRLWELSETLTGVRFPLTAAA</sequence>
<comment type="similarity">
    <text evidence="2">Belongs to the short-chain dehydrogenases/reductases (SDR) family.</text>
</comment>
<dbReference type="NCBIfam" id="NF004513">
    <property type="entry name" value="PRK05854.1"/>
    <property type="match status" value="1"/>
</dbReference>
<evidence type="ECO:0000313" key="3">
    <source>
        <dbReference type="EMBL" id="SDD56540.1"/>
    </source>
</evidence>
<dbReference type="GO" id="GO:0016491">
    <property type="term" value="F:oxidoreductase activity"/>
    <property type="evidence" value="ECO:0007669"/>
    <property type="project" value="UniProtKB-KW"/>
</dbReference>
<keyword evidence="4" id="KW-1185">Reference proteome</keyword>
<dbReference type="STRING" id="58114.SAMN05216270_105106"/>
<dbReference type="PANTHER" id="PTHR43157:SF31">
    <property type="entry name" value="PHOSPHATIDYLINOSITOL-GLYCAN BIOSYNTHESIS CLASS F PROTEIN"/>
    <property type="match status" value="1"/>
</dbReference>
<protein>
    <submittedName>
        <fullName evidence="3">NAD(P)-dependent dehydrogenase, short-chain alcohol dehydrogenase family</fullName>
    </submittedName>
</protein>
<dbReference type="NCBIfam" id="NF004846">
    <property type="entry name" value="PRK06197.1"/>
    <property type="match status" value="1"/>
</dbReference>